<keyword evidence="2" id="KW-1185">Reference proteome</keyword>
<organism evidence="1 2">
    <name type="scientific">Paraburkholderia steynii</name>
    <dbReference type="NCBI Taxonomy" id="1245441"/>
    <lineage>
        <taxon>Bacteria</taxon>
        <taxon>Pseudomonadati</taxon>
        <taxon>Pseudomonadota</taxon>
        <taxon>Betaproteobacteria</taxon>
        <taxon>Burkholderiales</taxon>
        <taxon>Burkholderiaceae</taxon>
        <taxon>Paraburkholderia</taxon>
    </lineage>
</organism>
<evidence type="ECO:0000313" key="2">
    <source>
        <dbReference type="Proteomes" id="UP000294200"/>
    </source>
</evidence>
<reference evidence="1 2" key="1">
    <citation type="submission" date="2017-02" db="EMBL/GenBank/DDBJ databases">
        <title>Paraburkholderia sophoroidis sp. nov. and Paraburkholderia steynii sp. nov. rhizobial symbionts of the fynbos legume Hypocalyptus sophoroides.</title>
        <authorList>
            <person name="Steenkamp E.T."/>
            <person name="Beukes C.W."/>
            <person name="Van Zyl E."/>
            <person name="Avontuur J."/>
            <person name="Chan W.Y."/>
            <person name="Hassen A."/>
            <person name="Palmer M."/>
            <person name="Mthombeni L."/>
            <person name="Phalane F."/>
            <person name="Sereme K."/>
            <person name="Venter S.N."/>
        </authorList>
    </citation>
    <scope>NUCLEOTIDE SEQUENCE [LARGE SCALE GENOMIC DNA]</scope>
    <source>
        <strain evidence="1 2">HC1.1ba</strain>
    </source>
</reference>
<evidence type="ECO:0008006" key="3">
    <source>
        <dbReference type="Google" id="ProtNLM"/>
    </source>
</evidence>
<comment type="caution">
    <text evidence="1">The sequence shown here is derived from an EMBL/GenBank/DDBJ whole genome shotgun (WGS) entry which is preliminary data.</text>
</comment>
<proteinExistence type="predicted"/>
<sequence length="258" mass="30187">MPNHIARSSLFSPVVRGAKTLYRESLLVTRKDAIIKFWGEQLDEAQADVWMQVMYEATKRPLGEHIPICRAQFLRAIGRHTGKYEYAWLDRTMKVLSFAMLVIEVTNDGKPKLHVGGSDALHLLDNLNYDEVRKVYSYRIDPRWRYLYENREYTFIDWAKRLQIRQGQDMAKTLQRLVATSDDIIQRFRLVWLKEKMQYRSPMRKFKRSLTAAMEELERLEIIAAGRIELSTKGIEQAVWTRIDGQNNHRGSVPPASG</sequence>
<accession>A0A4R0X278</accession>
<dbReference type="Proteomes" id="UP000294200">
    <property type="component" value="Unassembled WGS sequence"/>
</dbReference>
<evidence type="ECO:0000313" key="1">
    <source>
        <dbReference type="EMBL" id="TCG04186.1"/>
    </source>
</evidence>
<name>A0A4R0X278_9BURK</name>
<dbReference type="AlphaFoldDB" id="A0A4R0X278"/>
<dbReference type="EMBL" id="MWML01000280">
    <property type="protein sequence ID" value="TCG04186.1"/>
    <property type="molecule type" value="Genomic_DNA"/>
</dbReference>
<gene>
    <name evidence="1" type="ORF">BZM27_42685</name>
</gene>
<protein>
    <recommendedName>
        <fullName evidence="3">Plasmid stabilization protein</fullName>
    </recommendedName>
</protein>